<evidence type="ECO:0000313" key="6">
    <source>
        <dbReference type="Proteomes" id="UP000005268"/>
    </source>
</evidence>
<evidence type="ECO:0000256" key="2">
    <source>
        <dbReference type="ARBA" id="ARBA00022598"/>
    </source>
</evidence>
<evidence type="ECO:0000256" key="3">
    <source>
        <dbReference type="SAM" id="Phobius"/>
    </source>
</evidence>
<keyword evidence="3" id="KW-0812">Transmembrane</keyword>
<dbReference type="KEGG" id="ppi:ND052"/>
<keyword evidence="5" id="KW-0614">Plasmid</keyword>
<evidence type="ECO:0000256" key="1">
    <source>
        <dbReference type="ARBA" id="ARBA00007572"/>
    </source>
</evidence>
<dbReference type="PANTHER" id="PTHR45674:SF4">
    <property type="entry name" value="DNA LIGASE 1"/>
    <property type="match status" value="1"/>
</dbReference>
<dbReference type="AlphaFoldDB" id="Q6XUK0"/>
<dbReference type="PANTHER" id="PTHR45674">
    <property type="entry name" value="DNA LIGASE 1/3 FAMILY MEMBER"/>
    <property type="match status" value="1"/>
</dbReference>
<feature type="transmembrane region" description="Helical" evidence="3">
    <location>
        <begin position="285"/>
        <end position="304"/>
    </location>
</feature>
<keyword evidence="2 5" id="KW-0436">Ligase</keyword>
<dbReference type="Pfam" id="PF01068">
    <property type="entry name" value="DNA_ligase_A_M"/>
    <property type="match status" value="1"/>
</dbReference>
<dbReference type="InterPro" id="IPR050191">
    <property type="entry name" value="ATP-dep_DNA_ligase"/>
</dbReference>
<dbReference type="GO" id="GO:0006281">
    <property type="term" value="P:DNA repair"/>
    <property type="evidence" value="ECO:0007669"/>
    <property type="project" value="InterPro"/>
</dbReference>
<evidence type="ECO:0000313" key="5">
    <source>
        <dbReference type="EMBL" id="AAP44285.1"/>
    </source>
</evidence>
<dbReference type="GO" id="GO:0006310">
    <property type="term" value="P:DNA recombination"/>
    <property type="evidence" value="ECO:0007669"/>
    <property type="project" value="InterPro"/>
</dbReference>
<keyword evidence="3" id="KW-0472">Membrane</keyword>
<comment type="similarity">
    <text evidence="1">Belongs to the ATP-dependent DNA ligase family.</text>
</comment>
<dbReference type="EMBL" id="AY208917">
    <property type="protein sequence ID" value="AAP44285.1"/>
    <property type="molecule type" value="Genomic_DNA"/>
</dbReference>
<evidence type="ECO:0000259" key="4">
    <source>
        <dbReference type="Pfam" id="PF01068"/>
    </source>
</evidence>
<geneLocation type="plasmid" evidence="6">
    <name>pnd6-1</name>
</geneLocation>
<dbReference type="SUPFAM" id="SSF56091">
    <property type="entry name" value="DNA ligase/mRNA capping enzyme, catalytic domain"/>
    <property type="match status" value="1"/>
</dbReference>
<reference evidence="5 6" key="1">
    <citation type="journal article" date="2004" name="Gene">
        <title>Complete nucleotide sequence and organization of the naphthalene catabolic plasmid pND6-1 from Pseudomonas sp. strain ND6.</title>
        <authorList>
            <person name="Li W."/>
            <person name="Shi J."/>
            <person name="Wang X."/>
            <person name="Han Y."/>
            <person name="Tong W."/>
            <person name="Ma L."/>
            <person name="Liu B."/>
            <person name="Cai B."/>
        </authorList>
    </citation>
    <scope>NUCLEOTIDE SEQUENCE [LARGE SCALE GENOMIC DNA]</scope>
    <source>
        <strain evidence="5 6">ND6</strain>
        <plasmid evidence="6">pnd6-1</plasmid>
    </source>
</reference>
<proteinExistence type="inferred from homology"/>
<organism evidence="5 6">
    <name type="scientific">Pseudomonas putida ND6</name>
    <dbReference type="NCBI Taxonomy" id="231023"/>
    <lineage>
        <taxon>Bacteria</taxon>
        <taxon>Pseudomonadati</taxon>
        <taxon>Pseudomonadota</taxon>
        <taxon>Gammaproteobacteria</taxon>
        <taxon>Pseudomonadales</taxon>
        <taxon>Pseudomonadaceae</taxon>
        <taxon>Pseudomonas</taxon>
    </lineage>
</organism>
<name>Q6XUK0_PSEPU</name>
<sequence>MAIVKPPKAPNPCWIAPQLVTLLTLSSAGAWRYEIKYDWYRLLARIDGDQVQLFTKNGFDLIDHMPLLAKLLGRLAVHSAWLDGEVVFQEDDGRPAFQALQSAFAARCTDKFVYVAFDLLYLDGADLRGEGVELSRQVLEALLEHCPLERVRFSDTLEAYPVQLLANACRMQLEGIVEKRDGRRYSSARNGAWVKLKCDNRQEFVISGFTRAATGVGSLLLRAPLYELITALLAQTAWNNWSKSAIKVPLSMNALSKGLLGLGAMPLTLLGSFAVFPVFNAPSQGNWIVAGTVAAAGALGAWFIEWTERKVVAIASSST</sequence>
<protein>
    <submittedName>
        <fullName evidence="5">Probable ATP-dependent DNA ligase</fullName>
    </submittedName>
</protein>
<feature type="transmembrane region" description="Helical" evidence="3">
    <location>
        <begin position="259"/>
        <end position="279"/>
    </location>
</feature>
<dbReference type="CDD" id="cd07906">
    <property type="entry name" value="Adenylation_DNA_ligase_LigD_LigC"/>
    <property type="match status" value="1"/>
</dbReference>
<feature type="domain" description="ATP-dependent DNA ligase family profile" evidence="4">
    <location>
        <begin position="27"/>
        <end position="197"/>
    </location>
</feature>
<dbReference type="Gene3D" id="3.30.470.30">
    <property type="entry name" value="DNA ligase/mRNA capping enzyme"/>
    <property type="match status" value="1"/>
</dbReference>
<dbReference type="Gene3D" id="3.30.1490.70">
    <property type="match status" value="1"/>
</dbReference>
<keyword evidence="3" id="KW-1133">Transmembrane helix</keyword>
<gene>
    <name evidence="5" type="ORF">ND052</name>
</gene>
<dbReference type="GO" id="GO:0003910">
    <property type="term" value="F:DNA ligase (ATP) activity"/>
    <property type="evidence" value="ECO:0007669"/>
    <property type="project" value="InterPro"/>
</dbReference>
<accession>Q6XUK0</accession>
<dbReference type="GO" id="GO:0005524">
    <property type="term" value="F:ATP binding"/>
    <property type="evidence" value="ECO:0007669"/>
    <property type="project" value="InterPro"/>
</dbReference>
<dbReference type="InterPro" id="IPR012310">
    <property type="entry name" value="DNA_ligase_ATP-dep_cent"/>
</dbReference>
<dbReference type="Proteomes" id="UP000005268">
    <property type="component" value="Plasmid pND6-1"/>
</dbReference>